<evidence type="ECO:0000313" key="4">
    <source>
        <dbReference type="Proteomes" id="UP001058330"/>
    </source>
</evidence>
<name>A0ABY5RAV4_HALLR</name>
<protein>
    <submittedName>
        <fullName evidence="3">Substrate-binding domain-containing protein</fullName>
    </submittedName>
</protein>
<evidence type="ECO:0000259" key="2">
    <source>
        <dbReference type="Pfam" id="PF12849"/>
    </source>
</evidence>
<sequence length="312" mass="33300">MRRRRYVHAVGALGIAGVAGCLGGDESRPNTDAAGSAETERGEGSGSGERDIVLATATTAYDTGLLDALHEEFTARFGIRVKTLVQGTGAALRTAADGDADVVIAHAREAEDEFLRAGHGINRRDLMHNDFLVVGPESDPAGVDSVGNDPLAAFQTIAESESLFLSRGDDSGTHRREQTLWERSPATPSGRWYQATGDGMGDTLRQASRRGAYTLVDRGTFRVYGDSISLDSFVEGPLGDGPESLRNDYGIIPTNPARHDVDYPSAMAYVGFLTGRTGQEIIRTFGESTLFVPDALGDDPTFDQYVPVADDA</sequence>
<dbReference type="PANTHER" id="PTHR37945">
    <property type="entry name" value="EXTRACELLULAR TUNGSTATE BINDING PROTEIN"/>
    <property type="match status" value="1"/>
</dbReference>
<dbReference type="RefSeq" id="WP_258301970.1">
    <property type="nucleotide sequence ID" value="NZ_CP078063.1"/>
</dbReference>
<feature type="compositionally biased region" description="Basic and acidic residues" evidence="1">
    <location>
        <begin position="38"/>
        <end position="49"/>
    </location>
</feature>
<feature type="region of interest" description="Disordered" evidence="1">
    <location>
        <begin position="26"/>
        <end position="49"/>
    </location>
</feature>
<reference evidence="3" key="1">
    <citation type="submission" date="2021-07" db="EMBL/GenBank/DDBJ databases">
        <title>Studies on halocins as antimicrobial molecules from haloarchaea.</title>
        <authorList>
            <person name="Kumar S."/>
            <person name="Khare S.K."/>
        </authorList>
    </citation>
    <scope>NUCLEOTIDE SEQUENCE</scope>
    <source>
        <strain evidence="3">NCIM 5678</strain>
    </source>
</reference>
<evidence type="ECO:0000313" key="3">
    <source>
        <dbReference type="EMBL" id="UVE49486.1"/>
    </source>
</evidence>
<dbReference type="InterPro" id="IPR052738">
    <property type="entry name" value="ABC-Tungstate_binding"/>
</dbReference>
<dbReference type="GeneID" id="74529481"/>
<keyword evidence="4" id="KW-1185">Reference proteome</keyword>
<feature type="domain" description="PBP" evidence="2">
    <location>
        <begin position="48"/>
        <end position="275"/>
    </location>
</feature>
<dbReference type="Proteomes" id="UP001058330">
    <property type="component" value="Chromosome"/>
</dbReference>
<organism evidence="3 4">
    <name type="scientific">Haloferax larsenii</name>
    <dbReference type="NCBI Taxonomy" id="302484"/>
    <lineage>
        <taxon>Archaea</taxon>
        <taxon>Methanobacteriati</taxon>
        <taxon>Methanobacteriota</taxon>
        <taxon>Stenosarchaea group</taxon>
        <taxon>Halobacteria</taxon>
        <taxon>Halobacteriales</taxon>
        <taxon>Haloferacaceae</taxon>
        <taxon>Haloferax</taxon>
    </lineage>
</organism>
<dbReference type="EMBL" id="CP078063">
    <property type="protein sequence ID" value="UVE49486.1"/>
    <property type="molecule type" value="Genomic_DNA"/>
</dbReference>
<dbReference type="PANTHER" id="PTHR37945:SF1">
    <property type="entry name" value="EXTRACELLULAR TUNGSTATE BINDING PROTEIN"/>
    <property type="match status" value="1"/>
</dbReference>
<evidence type="ECO:0000256" key="1">
    <source>
        <dbReference type="SAM" id="MobiDB-lite"/>
    </source>
</evidence>
<dbReference type="Pfam" id="PF12849">
    <property type="entry name" value="PBP_like_2"/>
    <property type="match status" value="1"/>
</dbReference>
<proteinExistence type="predicted"/>
<dbReference type="SUPFAM" id="SSF53850">
    <property type="entry name" value="Periplasmic binding protein-like II"/>
    <property type="match status" value="1"/>
</dbReference>
<dbReference type="PROSITE" id="PS51257">
    <property type="entry name" value="PROKAR_LIPOPROTEIN"/>
    <property type="match status" value="1"/>
</dbReference>
<dbReference type="InterPro" id="IPR024370">
    <property type="entry name" value="PBP_domain"/>
</dbReference>
<gene>
    <name evidence="3" type="ORF">KU306_11220</name>
</gene>
<dbReference type="Gene3D" id="3.40.190.10">
    <property type="entry name" value="Periplasmic binding protein-like II"/>
    <property type="match status" value="2"/>
</dbReference>
<accession>A0ABY5RAV4</accession>